<organism evidence="3">
    <name type="scientific">freshwater metagenome</name>
    <dbReference type="NCBI Taxonomy" id="449393"/>
    <lineage>
        <taxon>unclassified sequences</taxon>
        <taxon>metagenomes</taxon>
        <taxon>ecological metagenomes</taxon>
    </lineage>
</organism>
<dbReference type="EMBL" id="CAFAAG010000042">
    <property type="protein sequence ID" value="CAB4791721.1"/>
    <property type="molecule type" value="Genomic_DNA"/>
</dbReference>
<dbReference type="PANTHER" id="PTHR43767">
    <property type="entry name" value="LONG-CHAIN-FATTY-ACID--COA LIGASE"/>
    <property type="match status" value="1"/>
</dbReference>
<name>A0A6J6X2V6_9ZZZZ</name>
<dbReference type="SUPFAM" id="SSF56801">
    <property type="entry name" value="Acetyl-CoA synthetase-like"/>
    <property type="match status" value="1"/>
</dbReference>
<dbReference type="InterPro" id="IPR025110">
    <property type="entry name" value="AMP-bd_C"/>
</dbReference>
<dbReference type="GO" id="GO:0016878">
    <property type="term" value="F:acid-thiol ligase activity"/>
    <property type="evidence" value="ECO:0007669"/>
    <property type="project" value="UniProtKB-ARBA"/>
</dbReference>
<evidence type="ECO:0000259" key="1">
    <source>
        <dbReference type="Pfam" id="PF00501"/>
    </source>
</evidence>
<dbReference type="InterPro" id="IPR020845">
    <property type="entry name" value="AMP-binding_CS"/>
</dbReference>
<dbReference type="Gene3D" id="3.30.300.30">
    <property type="match status" value="1"/>
</dbReference>
<dbReference type="InterPro" id="IPR045851">
    <property type="entry name" value="AMP-bd_C_sf"/>
</dbReference>
<dbReference type="PROSITE" id="PS00455">
    <property type="entry name" value="AMP_BINDING"/>
    <property type="match status" value="1"/>
</dbReference>
<dbReference type="PANTHER" id="PTHR43767:SF1">
    <property type="entry name" value="NONRIBOSOMAL PEPTIDE SYNTHASE PES1 (EUROFUNG)-RELATED"/>
    <property type="match status" value="1"/>
</dbReference>
<evidence type="ECO:0000259" key="2">
    <source>
        <dbReference type="Pfam" id="PF13193"/>
    </source>
</evidence>
<dbReference type="Gene3D" id="3.40.50.12780">
    <property type="entry name" value="N-terminal domain of ligase-like"/>
    <property type="match status" value="1"/>
</dbReference>
<accession>A0A6J6X2V6</accession>
<dbReference type="InterPro" id="IPR050237">
    <property type="entry name" value="ATP-dep_AMP-bd_enzyme"/>
</dbReference>
<dbReference type="Pfam" id="PF00501">
    <property type="entry name" value="AMP-binding"/>
    <property type="match status" value="1"/>
</dbReference>
<dbReference type="Pfam" id="PF13193">
    <property type="entry name" value="AMP-binding_C"/>
    <property type="match status" value="1"/>
</dbReference>
<gene>
    <name evidence="3" type="ORF">UFOPK2975_00690</name>
</gene>
<protein>
    <submittedName>
        <fullName evidence="3">Unannotated protein</fullName>
    </submittedName>
</protein>
<feature type="domain" description="AMP-binding enzyme C-terminal" evidence="2">
    <location>
        <begin position="287"/>
        <end position="365"/>
    </location>
</feature>
<evidence type="ECO:0000313" key="3">
    <source>
        <dbReference type="EMBL" id="CAB4791721.1"/>
    </source>
</evidence>
<sequence>MARLIALDMPASQTFVDLVQRAWSDGNAILPIDQRLRPAGKKMLMDTMAPSEIIDASFTASTLPNGRPMQDGDALVIASSGSTGSPKGIIHTHSSLLAGAQASAARLQLTSDDHWLVCIPVSHVGGFSVIARALHTSAALTLHPAFDAVAVQEAARNGATHTSLVATALSRIDTSLFKSILLGGSSAPANLSSNVITTYGMTETGGGVVYNGQPLENVEVKIVKGEILLRCPMLMRAYCDDQTIPTEDGWYATSDMGEIDENGKLSVHGRRSDMIITGGENVWPSVVEHSMSSHPMIDQVVVRGTPDTTWGQRVVAYVVLNDSAQTSDASLLSDLRDHVKQSLPAFYAPQQIVVLAEIPRTSLGKVDLQALPSA</sequence>
<dbReference type="AlphaFoldDB" id="A0A6J6X2V6"/>
<dbReference type="InterPro" id="IPR042099">
    <property type="entry name" value="ANL_N_sf"/>
</dbReference>
<dbReference type="InterPro" id="IPR000873">
    <property type="entry name" value="AMP-dep_synth/lig_dom"/>
</dbReference>
<proteinExistence type="predicted"/>
<feature type="domain" description="AMP-dependent synthetase/ligase" evidence="1">
    <location>
        <begin position="65"/>
        <end position="238"/>
    </location>
</feature>
<reference evidence="3" key="1">
    <citation type="submission" date="2020-05" db="EMBL/GenBank/DDBJ databases">
        <authorList>
            <person name="Chiriac C."/>
            <person name="Salcher M."/>
            <person name="Ghai R."/>
            <person name="Kavagutti S V."/>
        </authorList>
    </citation>
    <scope>NUCLEOTIDE SEQUENCE</scope>
</reference>